<dbReference type="FunFam" id="3.30.40.10:FF:000143">
    <property type="entry name" value="Regulator of gluconeogenesis Rmd5"/>
    <property type="match status" value="1"/>
</dbReference>
<dbReference type="CDD" id="cd16652">
    <property type="entry name" value="dRING_Rmd5p-like"/>
    <property type="match status" value="1"/>
</dbReference>
<dbReference type="OrthoDB" id="1933281at2759"/>
<dbReference type="InterPro" id="IPR001841">
    <property type="entry name" value="Znf_RING"/>
</dbReference>
<evidence type="ECO:0000256" key="2">
    <source>
        <dbReference type="ARBA" id="ARBA00022490"/>
    </source>
</evidence>
<dbReference type="PANTHER" id="PTHR12170">
    <property type="entry name" value="MACROPHAGE ERYTHROBLAST ATTACHER-RELATED"/>
    <property type="match status" value="1"/>
</dbReference>
<dbReference type="Proteomes" id="UP000800041">
    <property type="component" value="Unassembled WGS sequence"/>
</dbReference>
<evidence type="ECO:0000313" key="13">
    <source>
        <dbReference type="EMBL" id="KAF1988492.1"/>
    </source>
</evidence>
<evidence type="ECO:0000256" key="3">
    <source>
        <dbReference type="ARBA" id="ARBA00022723"/>
    </source>
</evidence>
<dbReference type="SUPFAM" id="SSF57850">
    <property type="entry name" value="RING/U-box"/>
    <property type="match status" value="1"/>
</dbReference>
<evidence type="ECO:0000256" key="1">
    <source>
        <dbReference type="ARBA" id="ARBA00004496"/>
    </source>
</evidence>
<dbReference type="SMART" id="SM00184">
    <property type="entry name" value="RING"/>
    <property type="match status" value="1"/>
</dbReference>
<dbReference type="EMBL" id="ML977148">
    <property type="protein sequence ID" value="KAF1988492.1"/>
    <property type="molecule type" value="Genomic_DNA"/>
</dbReference>
<dbReference type="GO" id="GO:0008270">
    <property type="term" value="F:zinc ion binding"/>
    <property type="evidence" value="ECO:0007669"/>
    <property type="project" value="UniProtKB-KW"/>
</dbReference>
<keyword evidence="14" id="KW-1185">Reference proteome</keyword>
<keyword evidence="2" id="KW-0963">Cytoplasm</keyword>
<evidence type="ECO:0000256" key="5">
    <source>
        <dbReference type="ARBA" id="ARBA00022833"/>
    </source>
</evidence>
<evidence type="ECO:0000256" key="10">
    <source>
        <dbReference type="PROSITE-ProRule" id="PRU01215"/>
    </source>
</evidence>
<keyword evidence="3" id="KW-0479">Metal-binding</keyword>
<evidence type="ECO:0000259" key="12">
    <source>
        <dbReference type="PROSITE" id="PS51867"/>
    </source>
</evidence>
<evidence type="ECO:0000259" key="11">
    <source>
        <dbReference type="PROSITE" id="PS50089"/>
    </source>
</evidence>
<sequence>MPRAGGPIDLFRELEELSRRGSLEKSVDDVQKAIDMLVSARANIESSMSPLPYLQPISNLPSGPANATMTLARLQTPLKKSFDSINEDLTEVHRANSSFTKAVDRKLDKPLSTTSTDAVTAHPSLINRAIAMHLLRAGQFGVASTFIGEANASPPVPTTAPNTPNPYMQQAWEQDFAEGTLKSESLQRQFSEMYYILHGLREARNLSPAIEWARGNSRILEARGSNLEFELCMMQFICLFSEDNPIEGAGPLRAWAYARSSFPVFSSRYTREINQLMGALAFWENIPDSPYAQLFTNDTAWENVATSFTREFCSLLGLSAESPLFLATTAGAVALPVLDKYLKITKEKKTEWTSIGELPVETPLPPAYHFHSIFVCPVSKEQATDMDPPMMMPCGHVICKQSLETYSKGARFKCPYCPSESHPRDAKRIYL</sequence>
<feature type="domain" description="RING-Gid-type" evidence="12">
    <location>
        <begin position="376"/>
        <end position="417"/>
    </location>
</feature>
<comment type="subcellular location">
    <subcellularLocation>
        <location evidence="1">Cytoplasm</location>
    </subcellularLocation>
</comment>
<dbReference type="GO" id="GO:0005634">
    <property type="term" value="C:nucleus"/>
    <property type="evidence" value="ECO:0007669"/>
    <property type="project" value="TreeGrafter"/>
</dbReference>
<protein>
    <recommendedName>
        <fullName evidence="8">GID complex catalytic subunit 2</fullName>
    </recommendedName>
    <alternativeName>
        <fullName evidence="7">Glucose-induced degradation protein 2</fullName>
    </alternativeName>
</protein>
<evidence type="ECO:0000256" key="9">
    <source>
        <dbReference type="PROSITE-ProRule" id="PRU00175"/>
    </source>
</evidence>
<dbReference type="InterPro" id="IPR044063">
    <property type="entry name" value="ZF_RING_GID"/>
</dbReference>
<evidence type="ECO:0000256" key="7">
    <source>
        <dbReference type="ARBA" id="ARBA00075398"/>
    </source>
</evidence>
<feature type="zinc finger region" description="RING-Gid-type" evidence="10">
    <location>
        <begin position="376"/>
        <end position="417"/>
    </location>
</feature>
<evidence type="ECO:0000256" key="8">
    <source>
        <dbReference type="ARBA" id="ARBA00080744"/>
    </source>
</evidence>
<dbReference type="GO" id="GO:0061630">
    <property type="term" value="F:ubiquitin protein ligase activity"/>
    <property type="evidence" value="ECO:0007669"/>
    <property type="project" value="InterPro"/>
</dbReference>
<organism evidence="13 14">
    <name type="scientific">Aulographum hederae CBS 113979</name>
    <dbReference type="NCBI Taxonomy" id="1176131"/>
    <lineage>
        <taxon>Eukaryota</taxon>
        <taxon>Fungi</taxon>
        <taxon>Dikarya</taxon>
        <taxon>Ascomycota</taxon>
        <taxon>Pezizomycotina</taxon>
        <taxon>Dothideomycetes</taxon>
        <taxon>Pleosporomycetidae</taxon>
        <taxon>Aulographales</taxon>
        <taxon>Aulographaceae</taxon>
    </lineage>
</organism>
<dbReference type="InterPro" id="IPR027370">
    <property type="entry name" value="Znf-RING_euk"/>
</dbReference>
<dbReference type="PROSITE" id="PS51867">
    <property type="entry name" value="ZF_RING_GID"/>
    <property type="match status" value="1"/>
</dbReference>
<dbReference type="GO" id="GO:0005737">
    <property type="term" value="C:cytoplasm"/>
    <property type="evidence" value="ECO:0007669"/>
    <property type="project" value="UniProtKB-SubCell"/>
</dbReference>
<feature type="domain" description="RING-type" evidence="11">
    <location>
        <begin position="376"/>
        <end position="417"/>
    </location>
</feature>
<dbReference type="InterPro" id="IPR013144">
    <property type="entry name" value="CRA_dom"/>
</dbReference>
<keyword evidence="5" id="KW-0862">Zinc</keyword>
<dbReference type="InterPro" id="IPR024964">
    <property type="entry name" value="CTLH/CRA"/>
</dbReference>
<dbReference type="InterPro" id="IPR045098">
    <property type="entry name" value="Fyv10_fam"/>
</dbReference>
<evidence type="ECO:0000313" key="14">
    <source>
        <dbReference type="Proteomes" id="UP000800041"/>
    </source>
</evidence>
<dbReference type="GO" id="GO:0034657">
    <property type="term" value="C:GID complex"/>
    <property type="evidence" value="ECO:0007669"/>
    <property type="project" value="TreeGrafter"/>
</dbReference>
<dbReference type="Gene3D" id="3.30.40.10">
    <property type="entry name" value="Zinc/RING finger domain, C3HC4 (zinc finger)"/>
    <property type="match status" value="1"/>
</dbReference>
<dbReference type="Pfam" id="PF10607">
    <property type="entry name" value="CTLH"/>
    <property type="match status" value="1"/>
</dbReference>
<dbReference type="InterPro" id="IPR013083">
    <property type="entry name" value="Znf_RING/FYVE/PHD"/>
</dbReference>
<name>A0A6G1H606_9PEZI</name>
<dbReference type="PANTHER" id="PTHR12170:SF3">
    <property type="entry name" value="GH10162P"/>
    <property type="match status" value="1"/>
</dbReference>
<dbReference type="InterPro" id="IPR037683">
    <property type="entry name" value="Rmd5_dRing"/>
</dbReference>
<keyword evidence="4 9" id="KW-0863">Zinc-finger</keyword>
<dbReference type="Pfam" id="PF13445">
    <property type="entry name" value="zf-RING_UBOX"/>
    <property type="match status" value="1"/>
</dbReference>
<accession>A0A6G1H606</accession>
<proteinExistence type="inferred from homology"/>
<dbReference type="GO" id="GO:0043161">
    <property type="term" value="P:proteasome-mediated ubiquitin-dependent protein catabolic process"/>
    <property type="evidence" value="ECO:0007669"/>
    <property type="project" value="InterPro"/>
</dbReference>
<evidence type="ECO:0000256" key="6">
    <source>
        <dbReference type="ARBA" id="ARBA00061136"/>
    </source>
</evidence>
<dbReference type="SMART" id="SM00757">
    <property type="entry name" value="CRA"/>
    <property type="match status" value="1"/>
</dbReference>
<evidence type="ECO:0000256" key="4">
    <source>
        <dbReference type="ARBA" id="ARBA00022771"/>
    </source>
</evidence>
<dbReference type="PROSITE" id="PS50089">
    <property type="entry name" value="ZF_RING_2"/>
    <property type="match status" value="1"/>
</dbReference>
<comment type="similarity">
    <text evidence="6">Belongs to the RMD5/GID2 family.</text>
</comment>
<gene>
    <name evidence="13" type="ORF">K402DRAFT_328660</name>
</gene>
<reference evidence="13" key="1">
    <citation type="journal article" date="2020" name="Stud. Mycol.">
        <title>101 Dothideomycetes genomes: a test case for predicting lifestyles and emergence of pathogens.</title>
        <authorList>
            <person name="Haridas S."/>
            <person name="Albert R."/>
            <person name="Binder M."/>
            <person name="Bloem J."/>
            <person name="Labutti K."/>
            <person name="Salamov A."/>
            <person name="Andreopoulos B."/>
            <person name="Baker S."/>
            <person name="Barry K."/>
            <person name="Bills G."/>
            <person name="Bluhm B."/>
            <person name="Cannon C."/>
            <person name="Castanera R."/>
            <person name="Culley D."/>
            <person name="Daum C."/>
            <person name="Ezra D."/>
            <person name="Gonzalez J."/>
            <person name="Henrissat B."/>
            <person name="Kuo A."/>
            <person name="Liang C."/>
            <person name="Lipzen A."/>
            <person name="Lutzoni F."/>
            <person name="Magnuson J."/>
            <person name="Mondo S."/>
            <person name="Nolan M."/>
            <person name="Ohm R."/>
            <person name="Pangilinan J."/>
            <person name="Park H.-J."/>
            <person name="Ramirez L."/>
            <person name="Alfaro M."/>
            <person name="Sun H."/>
            <person name="Tritt A."/>
            <person name="Yoshinaga Y."/>
            <person name="Zwiers L.-H."/>
            <person name="Turgeon B."/>
            <person name="Goodwin S."/>
            <person name="Spatafora J."/>
            <person name="Crous P."/>
            <person name="Grigoriev I."/>
        </authorList>
    </citation>
    <scope>NUCLEOTIDE SEQUENCE</scope>
    <source>
        <strain evidence="13">CBS 113979</strain>
    </source>
</reference>
<dbReference type="AlphaFoldDB" id="A0A6G1H606"/>